<proteinExistence type="predicted"/>
<comment type="caution">
    <text evidence="1">The sequence shown here is derived from an EMBL/GenBank/DDBJ whole genome shotgun (WGS) entry which is preliminary data.</text>
</comment>
<name>A0ACC1CK75_9NEOP</name>
<organism evidence="1 2">
    <name type="scientific">Dendrolimus kikuchii</name>
    <dbReference type="NCBI Taxonomy" id="765133"/>
    <lineage>
        <taxon>Eukaryota</taxon>
        <taxon>Metazoa</taxon>
        <taxon>Ecdysozoa</taxon>
        <taxon>Arthropoda</taxon>
        <taxon>Hexapoda</taxon>
        <taxon>Insecta</taxon>
        <taxon>Pterygota</taxon>
        <taxon>Neoptera</taxon>
        <taxon>Endopterygota</taxon>
        <taxon>Lepidoptera</taxon>
        <taxon>Glossata</taxon>
        <taxon>Ditrysia</taxon>
        <taxon>Bombycoidea</taxon>
        <taxon>Lasiocampidae</taxon>
        <taxon>Dendrolimus</taxon>
    </lineage>
</organism>
<evidence type="ECO:0000313" key="1">
    <source>
        <dbReference type="EMBL" id="KAJ0171990.1"/>
    </source>
</evidence>
<gene>
    <name evidence="1" type="ORF">K1T71_012753</name>
</gene>
<accession>A0ACC1CK75</accession>
<reference evidence="1 2" key="1">
    <citation type="journal article" date="2021" name="Front. Genet.">
        <title>Chromosome-Level Genome Assembly Reveals Significant Gene Expansion in the Toll and IMD Signaling Pathways of Dendrolimus kikuchii.</title>
        <authorList>
            <person name="Zhou J."/>
            <person name="Wu P."/>
            <person name="Xiong Z."/>
            <person name="Liu N."/>
            <person name="Zhao N."/>
            <person name="Ji M."/>
            <person name="Qiu Y."/>
            <person name="Yang B."/>
        </authorList>
    </citation>
    <scope>NUCLEOTIDE SEQUENCE [LARGE SCALE GENOMIC DNA]</scope>
    <source>
        <strain evidence="1">Ann1</strain>
    </source>
</reference>
<sequence length="312" mass="34648">MTPDNVTLIVKAPNQQIDDQNIQCQSSWTVRQLKGHLSEVYPSKPSTEEQKIIYSGQLLDDNTVLKDVLRTYECQLAHTMHLVCSPKRMAEPQKTNPEIEKEGLRRRNVEGAPPAPEANPEPGNMTCRRVDITCYVIKFKERRQELLTQRNATANAQGPLAGAVGAAGAARPEAPPAAATPPAPPEELDEARAPRDWLDHLYAASRVAILLSLVYLYGSPARLLLVLLLVAAGYLHQIGFFRDLQVNPANNENQRRNDNQPRNEEQPNANQPQPEPTANANPVDHVDDNRSLLAVTWMVFSSFFASLIPDTN</sequence>
<keyword evidence="2" id="KW-1185">Reference proteome</keyword>
<protein>
    <submittedName>
        <fullName evidence="1">Uncharacterized protein</fullName>
    </submittedName>
</protein>
<dbReference type="EMBL" id="CM034409">
    <property type="protein sequence ID" value="KAJ0171990.1"/>
    <property type="molecule type" value="Genomic_DNA"/>
</dbReference>
<evidence type="ECO:0000313" key="2">
    <source>
        <dbReference type="Proteomes" id="UP000824533"/>
    </source>
</evidence>
<dbReference type="Proteomes" id="UP000824533">
    <property type="component" value="Linkage Group LG23"/>
</dbReference>